<dbReference type="GO" id="GO:0009507">
    <property type="term" value="C:chloroplast"/>
    <property type="evidence" value="ECO:0007669"/>
    <property type="project" value="TreeGrafter"/>
</dbReference>
<dbReference type="FunFam" id="1.10.287.110:FF:000145">
    <property type="entry name" value="Chaperone protein dnaJ 20, chloroplastic"/>
    <property type="match status" value="1"/>
</dbReference>
<evidence type="ECO:0000256" key="1">
    <source>
        <dbReference type="SAM" id="MobiDB-lite"/>
    </source>
</evidence>
<dbReference type="InterPro" id="IPR018253">
    <property type="entry name" value="DnaJ_domain_CS"/>
</dbReference>
<proteinExistence type="predicted"/>
<feature type="region of interest" description="Disordered" evidence="1">
    <location>
        <begin position="217"/>
        <end position="245"/>
    </location>
</feature>
<dbReference type="Proteomes" id="UP000326396">
    <property type="component" value="Linkage Group LG1"/>
</dbReference>
<organism evidence="3 4">
    <name type="scientific">Mikania micrantha</name>
    <name type="common">bitter vine</name>
    <dbReference type="NCBI Taxonomy" id="192012"/>
    <lineage>
        <taxon>Eukaryota</taxon>
        <taxon>Viridiplantae</taxon>
        <taxon>Streptophyta</taxon>
        <taxon>Embryophyta</taxon>
        <taxon>Tracheophyta</taxon>
        <taxon>Spermatophyta</taxon>
        <taxon>Magnoliopsida</taxon>
        <taxon>eudicotyledons</taxon>
        <taxon>Gunneridae</taxon>
        <taxon>Pentapetalae</taxon>
        <taxon>asterids</taxon>
        <taxon>campanulids</taxon>
        <taxon>Asterales</taxon>
        <taxon>Asteraceae</taxon>
        <taxon>Asteroideae</taxon>
        <taxon>Heliantheae alliance</taxon>
        <taxon>Eupatorieae</taxon>
        <taxon>Mikania</taxon>
    </lineage>
</organism>
<dbReference type="EMBL" id="SZYD01000001">
    <property type="protein sequence ID" value="KAD7478075.1"/>
    <property type="molecule type" value="Genomic_DNA"/>
</dbReference>
<sequence>MKKFNLLHRLTHRVPRPEAKKGFAYREEIRRILDILGPSRTAKDPQISVAHGFVSRIPTTPPPLLSPRTHIPIPPTIRLPMVTGVAKSIRTKWVSAAVKDGGSAVTETIREDLSFYELLGIPETVTFVEIKQAYKQLARKYHPDVSPPGRVEEYTQRFIMVQEAYETLSDPDRRALYDRDLAMGIQFAFSSRNQMRNQEKMEKGEWRGQWQSQLSELRKRSIHKESGDNMSWAARMRRERQQSSS</sequence>
<dbReference type="InterPro" id="IPR053232">
    <property type="entry name" value="DnaJ_C/III_chloroplastic"/>
</dbReference>
<protein>
    <recommendedName>
        <fullName evidence="2">J domain-containing protein</fullName>
    </recommendedName>
</protein>
<dbReference type="PANTHER" id="PTHR45090">
    <property type="entry name" value="CHAPERONE PROTEIN DNAJ 20 CHLOROPLASTIC"/>
    <property type="match status" value="1"/>
</dbReference>
<accession>A0A5N6Q0C4</accession>
<dbReference type="InterPro" id="IPR036869">
    <property type="entry name" value="J_dom_sf"/>
</dbReference>
<dbReference type="SUPFAM" id="SSF46565">
    <property type="entry name" value="Chaperone J-domain"/>
    <property type="match status" value="1"/>
</dbReference>
<dbReference type="InterPro" id="IPR001623">
    <property type="entry name" value="DnaJ_domain"/>
</dbReference>
<dbReference type="PROSITE" id="PS50076">
    <property type="entry name" value="DNAJ_2"/>
    <property type="match status" value="1"/>
</dbReference>
<feature type="domain" description="J" evidence="2">
    <location>
        <begin position="114"/>
        <end position="181"/>
    </location>
</feature>
<comment type="caution">
    <text evidence="3">The sequence shown here is derived from an EMBL/GenBank/DDBJ whole genome shotgun (WGS) entry which is preliminary data.</text>
</comment>
<feature type="compositionally biased region" description="Basic and acidic residues" evidence="1">
    <location>
        <begin position="217"/>
        <end position="227"/>
    </location>
</feature>
<dbReference type="Pfam" id="PF00226">
    <property type="entry name" value="DnaJ"/>
    <property type="match status" value="1"/>
</dbReference>
<evidence type="ECO:0000313" key="4">
    <source>
        <dbReference type="Proteomes" id="UP000326396"/>
    </source>
</evidence>
<evidence type="ECO:0000313" key="3">
    <source>
        <dbReference type="EMBL" id="KAD7478075.1"/>
    </source>
</evidence>
<evidence type="ECO:0000259" key="2">
    <source>
        <dbReference type="PROSITE" id="PS50076"/>
    </source>
</evidence>
<dbReference type="PANTHER" id="PTHR45090:SF4">
    <property type="entry name" value="J DOMAIN-CONTAINING PROTEIN"/>
    <property type="match status" value="1"/>
</dbReference>
<reference evidence="3 4" key="1">
    <citation type="submission" date="2019-05" db="EMBL/GenBank/DDBJ databases">
        <title>Mikania micrantha, genome provides insights into the molecular mechanism of rapid growth.</title>
        <authorList>
            <person name="Liu B."/>
        </authorList>
    </citation>
    <scope>NUCLEOTIDE SEQUENCE [LARGE SCALE GENOMIC DNA]</scope>
    <source>
        <strain evidence="3">NLD-2019</strain>
        <tissue evidence="3">Leaf</tissue>
    </source>
</reference>
<dbReference type="SMART" id="SM00271">
    <property type="entry name" value="DnaJ"/>
    <property type="match status" value="1"/>
</dbReference>
<dbReference type="PROSITE" id="PS00636">
    <property type="entry name" value="DNAJ_1"/>
    <property type="match status" value="1"/>
</dbReference>
<dbReference type="AlphaFoldDB" id="A0A5N6Q0C4"/>
<dbReference type="Gene3D" id="1.10.287.110">
    <property type="entry name" value="DnaJ domain"/>
    <property type="match status" value="1"/>
</dbReference>
<keyword evidence="4" id="KW-1185">Reference proteome</keyword>
<dbReference type="OrthoDB" id="445556at2759"/>
<dbReference type="CDD" id="cd06257">
    <property type="entry name" value="DnaJ"/>
    <property type="match status" value="1"/>
</dbReference>
<gene>
    <name evidence="3" type="ORF">E3N88_01211</name>
</gene>
<name>A0A5N6Q0C4_9ASTR</name>
<dbReference type="PRINTS" id="PR00625">
    <property type="entry name" value="JDOMAIN"/>
</dbReference>